<organism evidence="1 2">
    <name type="scientific">Tissierella praeacuta DSM 18095</name>
    <dbReference type="NCBI Taxonomy" id="1123404"/>
    <lineage>
        <taxon>Bacteria</taxon>
        <taxon>Bacillati</taxon>
        <taxon>Bacillota</taxon>
        <taxon>Tissierellia</taxon>
        <taxon>Tissierellales</taxon>
        <taxon>Tissierellaceae</taxon>
        <taxon>Tissierella</taxon>
    </lineage>
</organism>
<keyword evidence="2" id="KW-1185">Reference proteome</keyword>
<gene>
    <name evidence="1" type="ORF">SAMN02745784_00064</name>
</gene>
<dbReference type="Pfam" id="PF08282">
    <property type="entry name" value="Hydrolase_3"/>
    <property type="match status" value="1"/>
</dbReference>
<dbReference type="InterPro" id="IPR023214">
    <property type="entry name" value="HAD_sf"/>
</dbReference>
<dbReference type="GeneID" id="90994756"/>
<accession>A0A1M4S5U4</accession>
<evidence type="ECO:0000313" key="2">
    <source>
        <dbReference type="Proteomes" id="UP000184114"/>
    </source>
</evidence>
<protein>
    <submittedName>
        <fullName evidence="1">Soluble P-type ATPase</fullName>
    </submittedName>
</protein>
<dbReference type="AlphaFoldDB" id="A0A1M4S5U4"/>
<reference evidence="2" key="1">
    <citation type="submission" date="2016-11" db="EMBL/GenBank/DDBJ databases">
        <authorList>
            <person name="Varghese N."/>
            <person name="Submissions S."/>
        </authorList>
    </citation>
    <scope>NUCLEOTIDE SEQUENCE [LARGE SCALE GENOMIC DNA]</scope>
    <source>
        <strain evidence="2">DSM 18095</strain>
    </source>
</reference>
<dbReference type="STRING" id="1123404.SAMN02745784_00064"/>
<dbReference type="EMBL" id="FQTY01000001">
    <property type="protein sequence ID" value="SHE27573.1"/>
    <property type="molecule type" value="Genomic_DNA"/>
</dbReference>
<dbReference type="SUPFAM" id="SSF56784">
    <property type="entry name" value="HAD-like"/>
    <property type="match status" value="1"/>
</dbReference>
<dbReference type="Proteomes" id="UP000184114">
    <property type="component" value="Unassembled WGS sequence"/>
</dbReference>
<sequence>MLIYEIPGRENIEVQNIVFDYNGTIAVDGKLINGVEELINKLAEYAKIYILTADTYGTVEKECIGINGKILTFPKDNAGDSKKEIVRSIKGNTICLGNGYNDIPMFKEAILSIAIIEREGASGELLSKADIVVKSIIDALNILLNKNMVKATLRS</sequence>
<proteinExistence type="predicted"/>
<dbReference type="Gene3D" id="3.40.50.1000">
    <property type="entry name" value="HAD superfamily/HAD-like"/>
    <property type="match status" value="1"/>
</dbReference>
<name>A0A1M4S5U4_9FIRM</name>
<dbReference type="InterPro" id="IPR036412">
    <property type="entry name" value="HAD-like_sf"/>
</dbReference>
<evidence type="ECO:0000313" key="1">
    <source>
        <dbReference type="EMBL" id="SHE27573.1"/>
    </source>
</evidence>
<dbReference type="RefSeq" id="WP_072971500.1">
    <property type="nucleotide sequence ID" value="NZ_FQTY01000001.1"/>
</dbReference>